<organism evidence="1 2">
    <name type="scientific">Poseidoniales virus YSH_150918</name>
    <dbReference type="NCBI Taxonomy" id="3071324"/>
    <lineage>
        <taxon>Viruses</taxon>
        <taxon>Duplodnaviria</taxon>
        <taxon>Heunggongvirae</taxon>
        <taxon>Uroviricota</taxon>
        <taxon>Caudoviricetes</taxon>
        <taxon>Magrovirales</taxon>
        <taxon>Aoguangviridae</taxon>
        <taxon>Aobingvirus</taxon>
        <taxon>Aobingvirus yangshanense</taxon>
    </lineage>
</organism>
<dbReference type="RefSeq" id="YP_010806166.1">
    <property type="nucleotide sequence ID" value="NC_077214.1"/>
</dbReference>
<proteinExistence type="predicted"/>
<accession>A0A976YF57</accession>
<protein>
    <submittedName>
        <fullName evidence="1">Uncharacterized protein</fullName>
    </submittedName>
</protein>
<reference evidence="1 2" key="1">
    <citation type="submission" date="2022-05" db="EMBL/GenBank/DDBJ databases">
        <title>Diverse viruses of marine archaea discovered using metagenomics.</title>
        <authorList>
            <person name="Zhou Y."/>
        </authorList>
    </citation>
    <scope>NUCLEOTIDE SEQUENCE [LARGE SCALE GENOMIC DNA]</scope>
    <source>
        <strain evidence="1">YSH_150918</strain>
    </source>
</reference>
<dbReference type="EMBL" id="ON649702">
    <property type="protein sequence ID" value="UVF62575.1"/>
    <property type="molecule type" value="Genomic_DNA"/>
</dbReference>
<name>A0A976YF57_9CAUD</name>
<evidence type="ECO:0000313" key="2">
    <source>
        <dbReference type="Proteomes" id="UP001157002"/>
    </source>
</evidence>
<dbReference type="KEGG" id="vg:80545127"/>
<dbReference type="Proteomes" id="UP001157002">
    <property type="component" value="Segment"/>
</dbReference>
<keyword evidence="2" id="KW-1185">Reference proteome</keyword>
<sequence>MTWDYYEDGRKIVNIEIKKEDTILNSIDTKERKKLKKTLQSAEPTEFFGQDFTKLGELIDLISEYDFTKSDKKLTKKMKSMEERNIDIVATATKLRKEYELLYRQLRDLVYPQKKGEKKDD</sequence>
<evidence type="ECO:0000313" key="1">
    <source>
        <dbReference type="EMBL" id="UVF62575.1"/>
    </source>
</evidence>
<dbReference type="GeneID" id="80545127"/>